<dbReference type="PANTHER" id="PTHR36110">
    <property type="entry name" value="RING-CLEAVING DIOXYGENASE MHQE-RELATED"/>
    <property type="match status" value="1"/>
</dbReference>
<organism evidence="2 3">
    <name type="scientific">Piscibacillus halophilus</name>
    <dbReference type="NCBI Taxonomy" id="571933"/>
    <lineage>
        <taxon>Bacteria</taxon>
        <taxon>Bacillati</taxon>
        <taxon>Bacillota</taxon>
        <taxon>Bacilli</taxon>
        <taxon>Bacillales</taxon>
        <taxon>Bacillaceae</taxon>
        <taxon>Piscibacillus</taxon>
    </lineage>
</organism>
<protein>
    <submittedName>
        <fullName evidence="2">Glyoxalase family protein</fullName>
    </submittedName>
</protein>
<dbReference type="RefSeq" id="WP_091774894.1">
    <property type="nucleotide sequence ID" value="NZ_CAESCL010000060.1"/>
</dbReference>
<accession>A0A1H9K562</accession>
<dbReference type="Proteomes" id="UP000199427">
    <property type="component" value="Unassembled WGS sequence"/>
</dbReference>
<dbReference type="InterPro" id="IPR029068">
    <property type="entry name" value="Glyas_Bleomycin-R_OHBP_Dase"/>
</dbReference>
<sequence>MTDKQTSGVHHITAIAGKSQENIDFYVGVLGLRLVKKTVNFDDPGTYHFYFGDERGNPGTIMTFFPWKNIPQGRVGSGQVGYTTFVIPTGSYNFWEERLNRFGIKTEKETRFGEEYLKFEDPHGLKLEFVEREEGPNNTWEFNGVTTDVAIKGFGGAVLYSGSPRKTAEFLENGLGFKKVAEEDMYLRFRSTSDIGNTIDVPVKAFPRGEMGAGTVHHIAWRANDYEDQQSWRQYISDKGLQPTDILDRQYFTSIYFREWGGILFEIATDTPGFDTDEPLDKLGEDLKLPEWLEHHRNQIENIVDPIEVREVKPPKND</sequence>
<dbReference type="InterPro" id="IPR037523">
    <property type="entry name" value="VOC_core"/>
</dbReference>
<dbReference type="CDD" id="cd08347">
    <property type="entry name" value="PcpA_C_like"/>
    <property type="match status" value="1"/>
</dbReference>
<reference evidence="2 3" key="1">
    <citation type="submission" date="2016-10" db="EMBL/GenBank/DDBJ databases">
        <authorList>
            <person name="de Groot N.N."/>
        </authorList>
    </citation>
    <scope>NUCLEOTIDE SEQUENCE [LARGE SCALE GENOMIC DNA]</scope>
    <source>
        <strain evidence="2 3">DSM 21633</strain>
    </source>
</reference>
<keyword evidence="3" id="KW-1185">Reference proteome</keyword>
<dbReference type="STRING" id="571933.SAMN05216362_13529"/>
<feature type="domain" description="VOC" evidence="1">
    <location>
        <begin position="8"/>
        <end position="132"/>
    </location>
</feature>
<dbReference type="PROSITE" id="PS51819">
    <property type="entry name" value="VOC"/>
    <property type="match status" value="2"/>
</dbReference>
<evidence type="ECO:0000259" key="1">
    <source>
        <dbReference type="PROSITE" id="PS51819"/>
    </source>
</evidence>
<feature type="domain" description="VOC" evidence="1">
    <location>
        <begin position="153"/>
        <end position="270"/>
    </location>
</feature>
<dbReference type="InterPro" id="IPR004360">
    <property type="entry name" value="Glyas_Fos-R_dOase_dom"/>
</dbReference>
<evidence type="ECO:0000313" key="2">
    <source>
        <dbReference type="EMBL" id="SEQ94043.1"/>
    </source>
</evidence>
<dbReference type="OrthoDB" id="9785698at2"/>
<dbReference type="EMBL" id="FOES01000035">
    <property type="protein sequence ID" value="SEQ94043.1"/>
    <property type="molecule type" value="Genomic_DNA"/>
</dbReference>
<gene>
    <name evidence="2" type="ORF">SAMN05216362_13529</name>
</gene>
<dbReference type="Pfam" id="PF00903">
    <property type="entry name" value="Glyoxalase"/>
    <property type="match status" value="2"/>
</dbReference>
<evidence type="ECO:0000313" key="3">
    <source>
        <dbReference type="Proteomes" id="UP000199427"/>
    </source>
</evidence>
<name>A0A1H9K562_9BACI</name>
<dbReference type="PANTHER" id="PTHR36110:SF2">
    <property type="entry name" value="RING-CLEAVING DIOXYGENASE MHQE-RELATED"/>
    <property type="match status" value="1"/>
</dbReference>
<dbReference type="AlphaFoldDB" id="A0A1H9K562"/>
<dbReference type="Gene3D" id="3.10.180.10">
    <property type="entry name" value="2,3-Dihydroxybiphenyl 1,2-Dioxygenase, domain 1"/>
    <property type="match status" value="2"/>
</dbReference>
<dbReference type="SUPFAM" id="SSF54593">
    <property type="entry name" value="Glyoxalase/Bleomycin resistance protein/Dihydroxybiphenyl dioxygenase"/>
    <property type="match status" value="1"/>
</dbReference>
<proteinExistence type="predicted"/>
<dbReference type="InterPro" id="IPR052537">
    <property type="entry name" value="Extradiol_RC_dioxygenase"/>
</dbReference>
<dbReference type="CDD" id="cd08346">
    <property type="entry name" value="PcpA_N_like"/>
    <property type="match status" value="1"/>
</dbReference>